<keyword evidence="3" id="KW-0732">Signal</keyword>
<keyword evidence="1" id="KW-0539">Nucleus</keyword>
<feature type="chain" id="PRO_5008899724" evidence="3">
    <location>
        <begin position="20"/>
        <end position="299"/>
    </location>
</feature>
<proteinExistence type="predicted"/>
<evidence type="ECO:0000256" key="1">
    <source>
        <dbReference type="PROSITE-ProRule" id="PRU00267"/>
    </source>
</evidence>
<name>A0A1D1XVL7_9ARAE</name>
<sequence length="299" mass="35004">IFSLLLAVVVVAIISTTNNIHHQHHYHHYHHYRHNQYTNHNQSSTKNPSSSRVNMDSFQEITFNQDPTMELRHLGWLLEPPTEVILGMTAEELLAPSKRNKSKPTPPRPQQSFILFRKNFKALHPRMKFEEVSKRSMNEWRNALPVVREYYEMLSTEAKRRHAIKYPNYKYKPRRNLDGFKRGEEMQRRGKRQKRPNVPPTPETPQHHSPQILHIDLLDDPMTTAGIDFHSNFTTNDQFIHLSDIYCCDTSTFPTIDQSIESPASTMTSEVEEFVTQADDDGFLSYFNFDSYNDDGTQD</sequence>
<dbReference type="PROSITE" id="PS50118">
    <property type="entry name" value="HMG_BOX_2"/>
    <property type="match status" value="1"/>
</dbReference>
<feature type="domain" description="HMG box" evidence="4">
    <location>
        <begin position="106"/>
        <end position="170"/>
    </location>
</feature>
<dbReference type="Pfam" id="PF00505">
    <property type="entry name" value="HMG_box"/>
    <property type="match status" value="1"/>
</dbReference>
<organism evidence="5">
    <name type="scientific">Anthurium amnicola</name>
    <dbReference type="NCBI Taxonomy" id="1678845"/>
    <lineage>
        <taxon>Eukaryota</taxon>
        <taxon>Viridiplantae</taxon>
        <taxon>Streptophyta</taxon>
        <taxon>Embryophyta</taxon>
        <taxon>Tracheophyta</taxon>
        <taxon>Spermatophyta</taxon>
        <taxon>Magnoliopsida</taxon>
        <taxon>Liliopsida</taxon>
        <taxon>Araceae</taxon>
        <taxon>Pothoideae</taxon>
        <taxon>Potheae</taxon>
        <taxon>Anthurium</taxon>
    </lineage>
</organism>
<feature type="compositionally biased region" description="Basic and acidic residues" evidence="2">
    <location>
        <begin position="175"/>
        <end position="188"/>
    </location>
</feature>
<evidence type="ECO:0000313" key="5">
    <source>
        <dbReference type="EMBL" id="JAT46433.1"/>
    </source>
</evidence>
<keyword evidence="1" id="KW-0238">DNA-binding</keyword>
<feature type="DNA-binding region" description="HMG box" evidence="1">
    <location>
        <begin position="106"/>
        <end position="170"/>
    </location>
</feature>
<dbReference type="SMART" id="SM00398">
    <property type="entry name" value="HMG"/>
    <property type="match status" value="1"/>
</dbReference>
<evidence type="ECO:0000256" key="2">
    <source>
        <dbReference type="SAM" id="MobiDB-lite"/>
    </source>
</evidence>
<feature type="non-terminal residue" evidence="5">
    <location>
        <position position="1"/>
    </location>
</feature>
<dbReference type="Gene3D" id="1.10.30.10">
    <property type="entry name" value="High mobility group box domain"/>
    <property type="match status" value="1"/>
</dbReference>
<dbReference type="CDD" id="cd01389">
    <property type="entry name" value="HMG-box_ROX1-like"/>
    <property type="match status" value="1"/>
</dbReference>
<feature type="signal peptide" evidence="3">
    <location>
        <begin position="1"/>
        <end position="19"/>
    </location>
</feature>
<dbReference type="AlphaFoldDB" id="A0A1D1XVL7"/>
<dbReference type="GO" id="GO:0003677">
    <property type="term" value="F:DNA binding"/>
    <property type="evidence" value="ECO:0007669"/>
    <property type="project" value="UniProtKB-UniRule"/>
</dbReference>
<dbReference type="EMBL" id="GDJX01021503">
    <property type="protein sequence ID" value="JAT46433.1"/>
    <property type="molecule type" value="Transcribed_RNA"/>
</dbReference>
<dbReference type="InterPro" id="IPR036910">
    <property type="entry name" value="HMG_box_dom_sf"/>
</dbReference>
<protein>
    <submittedName>
        <fullName evidence="5">Mating-type protein a-1</fullName>
    </submittedName>
</protein>
<dbReference type="InterPro" id="IPR009071">
    <property type="entry name" value="HMG_box_dom"/>
</dbReference>
<dbReference type="SUPFAM" id="SSF47095">
    <property type="entry name" value="HMG-box"/>
    <property type="match status" value="1"/>
</dbReference>
<evidence type="ECO:0000256" key="3">
    <source>
        <dbReference type="SAM" id="SignalP"/>
    </source>
</evidence>
<evidence type="ECO:0000259" key="4">
    <source>
        <dbReference type="PROSITE" id="PS50118"/>
    </source>
</evidence>
<dbReference type="GO" id="GO:0005634">
    <property type="term" value="C:nucleus"/>
    <property type="evidence" value="ECO:0007669"/>
    <property type="project" value="UniProtKB-UniRule"/>
</dbReference>
<reference evidence="5" key="1">
    <citation type="submission" date="2015-07" db="EMBL/GenBank/DDBJ databases">
        <title>Transcriptome Assembly of Anthurium amnicola.</title>
        <authorList>
            <person name="Suzuki J."/>
        </authorList>
    </citation>
    <scope>NUCLEOTIDE SEQUENCE</scope>
</reference>
<gene>
    <name evidence="5" type="primary">mta-1_2</name>
    <name evidence="5" type="ORF">g.153124</name>
</gene>
<feature type="region of interest" description="Disordered" evidence="2">
    <location>
        <begin position="175"/>
        <end position="211"/>
    </location>
</feature>
<accession>A0A1D1XVL7</accession>